<reference evidence="2" key="1">
    <citation type="submission" date="2020-07" db="EMBL/GenBank/DDBJ databases">
        <title>Vallitalea pronyensis genome.</title>
        <authorList>
            <person name="Postec A."/>
        </authorList>
    </citation>
    <scope>NUCLEOTIDE SEQUENCE</scope>
    <source>
        <strain evidence="2">FatNI3</strain>
    </source>
</reference>
<name>A0A8J8SFT3_9FIRM</name>
<dbReference type="RefSeq" id="WP_212697129.1">
    <property type="nucleotide sequence ID" value="NZ_CP058649.1"/>
</dbReference>
<organism evidence="2 3">
    <name type="scientific">Vallitalea pronyensis</name>
    <dbReference type="NCBI Taxonomy" id="1348613"/>
    <lineage>
        <taxon>Bacteria</taxon>
        <taxon>Bacillati</taxon>
        <taxon>Bacillota</taxon>
        <taxon>Clostridia</taxon>
        <taxon>Lachnospirales</taxon>
        <taxon>Vallitaleaceae</taxon>
        <taxon>Vallitalea</taxon>
    </lineage>
</organism>
<keyword evidence="1" id="KW-0472">Membrane</keyword>
<keyword evidence="1" id="KW-1133">Transmembrane helix</keyword>
<gene>
    <name evidence="2" type="ORF">HZI73_04835</name>
</gene>
<protein>
    <recommendedName>
        <fullName evidence="4">DUF4367 domain-containing protein</fullName>
    </recommendedName>
</protein>
<evidence type="ECO:0000313" key="3">
    <source>
        <dbReference type="Proteomes" id="UP000683246"/>
    </source>
</evidence>
<evidence type="ECO:0000313" key="2">
    <source>
        <dbReference type="EMBL" id="QUI21659.1"/>
    </source>
</evidence>
<accession>A0A8J8SFT3</accession>
<keyword evidence="3" id="KW-1185">Reference proteome</keyword>
<sequence>MKHEKNKVYDELDRRLRAYADNSMNAIPIDETVKDRIWNNLNHDIHEQTMKRRYRVRKTYRLAFIISVVLVLIVSLDLSSNASLFKRLLTTITGETLQFHSRDVDNTTVTFDEEVLNKVNGINEEQGTQYVCPIKIGSYDLENIVGNEINLAINLVDDNNQTIDITQRYMENGDSSIETIVTFNNDFFESEKIKSKGIEYQIFHNDQLTAGIFTVGDIETLVTGSNYNDVIEVLLNMRE</sequence>
<dbReference type="EMBL" id="CP058649">
    <property type="protein sequence ID" value="QUI21659.1"/>
    <property type="molecule type" value="Genomic_DNA"/>
</dbReference>
<evidence type="ECO:0000256" key="1">
    <source>
        <dbReference type="SAM" id="Phobius"/>
    </source>
</evidence>
<feature type="transmembrane region" description="Helical" evidence="1">
    <location>
        <begin position="60"/>
        <end position="78"/>
    </location>
</feature>
<keyword evidence="1" id="KW-0812">Transmembrane</keyword>
<proteinExistence type="predicted"/>
<dbReference type="KEGG" id="vpy:HZI73_04835"/>
<dbReference type="Proteomes" id="UP000683246">
    <property type="component" value="Chromosome"/>
</dbReference>
<dbReference type="AlphaFoldDB" id="A0A8J8SFT3"/>
<evidence type="ECO:0008006" key="4">
    <source>
        <dbReference type="Google" id="ProtNLM"/>
    </source>
</evidence>